<dbReference type="OrthoDB" id="1756089at2"/>
<feature type="domain" description="DUF1540" evidence="1">
    <location>
        <begin position="7"/>
        <end position="49"/>
    </location>
</feature>
<organism evidence="2 3">
    <name type="scientific">Haloplasma contractile SSD-17B</name>
    <dbReference type="NCBI Taxonomy" id="1033810"/>
    <lineage>
        <taxon>Bacteria</taxon>
        <taxon>Bacillati</taxon>
        <taxon>Mycoplasmatota</taxon>
        <taxon>Mollicutes</taxon>
        <taxon>Haloplasmatales</taxon>
        <taxon>Haloplasmataceae</taxon>
        <taxon>Haloplasma</taxon>
    </lineage>
</organism>
<evidence type="ECO:0000313" key="2">
    <source>
        <dbReference type="EMBL" id="ERJ10876.1"/>
    </source>
</evidence>
<gene>
    <name evidence="2" type="ORF">HLPCO_003146</name>
</gene>
<dbReference type="InterPro" id="IPR011437">
    <property type="entry name" value="DUF1540"/>
</dbReference>
<protein>
    <recommendedName>
        <fullName evidence="1">DUF1540 domain-containing protein</fullName>
    </recommendedName>
</protein>
<reference evidence="2 3" key="1">
    <citation type="journal article" date="2011" name="J. Bacteriol.">
        <title>Genome sequence of Haloplasma contractile, an unusual contractile bacterium from a deep-sea anoxic brine lake.</title>
        <authorList>
            <person name="Antunes A."/>
            <person name="Alam I."/>
            <person name="El Dorry H."/>
            <person name="Siam R."/>
            <person name="Robertson A."/>
            <person name="Bajic V.B."/>
            <person name="Stingl U."/>
        </authorList>
    </citation>
    <scope>NUCLEOTIDE SEQUENCE [LARGE SCALE GENOMIC DNA]</scope>
    <source>
        <strain evidence="2 3">SSD-17B</strain>
    </source>
</reference>
<evidence type="ECO:0000259" key="1">
    <source>
        <dbReference type="Pfam" id="PF07561"/>
    </source>
</evidence>
<dbReference type="AlphaFoldDB" id="U2E7J0"/>
<dbReference type="Pfam" id="PF07561">
    <property type="entry name" value="DUF1540"/>
    <property type="match status" value="1"/>
</dbReference>
<evidence type="ECO:0000313" key="3">
    <source>
        <dbReference type="Proteomes" id="UP000005707"/>
    </source>
</evidence>
<sequence length="54" mass="6284">MKMNKAIGCTVRECQYHAKEDSYCSLDHINVVKHKDMANKQEITDCGSFKYQDQ</sequence>
<proteinExistence type="predicted"/>
<name>U2E7J0_9MOLU</name>
<keyword evidence="3" id="KW-1185">Reference proteome</keyword>
<reference evidence="2 3" key="2">
    <citation type="journal article" date="2013" name="PLoS ONE">
        <title>INDIGO - INtegrated Data Warehouse of MIcrobial GenOmes with Examples from the Red Sea Extremophiles.</title>
        <authorList>
            <person name="Alam I."/>
            <person name="Antunes A."/>
            <person name="Kamau A.A."/>
            <person name="Ba Alawi W."/>
            <person name="Kalkatawi M."/>
            <person name="Stingl U."/>
            <person name="Bajic V.B."/>
        </authorList>
    </citation>
    <scope>NUCLEOTIDE SEQUENCE [LARGE SCALE GENOMIC DNA]</scope>
    <source>
        <strain evidence="2 3">SSD-17B</strain>
    </source>
</reference>
<dbReference type="InParanoid" id="U2E7J0"/>
<dbReference type="RefSeq" id="WP_008825624.1">
    <property type="nucleotide sequence ID" value="NZ_AFNU02000026.1"/>
</dbReference>
<dbReference type="EMBL" id="AFNU02000026">
    <property type="protein sequence ID" value="ERJ10876.1"/>
    <property type="molecule type" value="Genomic_DNA"/>
</dbReference>
<accession>U2E7J0</accession>
<dbReference type="Proteomes" id="UP000005707">
    <property type="component" value="Unassembled WGS sequence"/>
</dbReference>
<comment type="caution">
    <text evidence="2">The sequence shown here is derived from an EMBL/GenBank/DDBJ whole genome shotgun (WGS) entry which is preliminary data.</text>
</comment>